<dbReference type="AlphaFoldDB" id="A0A1D9Q7U9"/>
<dbReference type="OrthoDB" id="3558399at2759"/>
<accession>A0A1D9Q7U9</accession>
<name>A0A1D9Q7U9_SCLS1</name>
<reference evidence="2" key="1">
    <citation type="journal article" date="2017" name="Genome Biol. Evol.">
        <title>The complete genome sequence of the phytopathogenic fungus Sclerotinia sclerotiorum reveals insights into the genome architecture of broad host range pathogens.</title>
        <authorList>
            <person name="Derbyshire M."/>
            <person name="Denton-Giles M."/>
            <person name="Hegedus D."/>
            <person name="Seifbarghy S."/>
            <person name="Rollins J."/>
            <person name="van Kan J."/>
            <person name="Seidl M.F."/>
            <person name="Faino L."/>
            <person name="Mbengue M."/>
            <person name="Navaud O."/>
            <person name="Raffaele S."/>
            <person name="Hammond-Kosack K."/>
            <person name="Heard S."/>
            <person name="Oliver R."/>
        </authorList>
    </citation>
    <scope>NUCLEOTIDE SEQUENCE [LARGE SCALE GENOMIC DNA]</scope>
    <source>
        <strain evidence="2">ATCC 18683 / 1980 / Ss-1</strain>
    </source>
</reference>
<sequence length="263" mass="30348">MNQGRMTYHRSLWSGGTPIDLLEVLASLRGSKASDLKGMIFGYAAVTDNSRPKKPQLMHHKWPRFRYWNPDALTRRINYRQSVAQVYTDAAIHSASIDTPNGIRRLLYHAATKASHAKRDDLPSWVPDWALEINDLQGRCWPFSKDPMKLVDISLPDELNFCYIPVKATTSEVQPREVLTFFLRTTAYDVEIVEHANQLAIDDRQLVIDSCAPIFIFQMLRSMWKSLVAAELWPRPQHNFSILFRIYEELVRIAVAGNRLKNH</sequence>
<organism evidence="1 2">
    <name type="scientific">Sclerotinia sclerotiorum (strain ATCC 18683 / 1980 / Ss-1)</name>
    <name type="common">White mold</name>
    <name type="synonym">Whetzelinia sclerotiorum</name>
    <dbReference type="NCBI Taxonomy" id="665079"/>
    <lineage>
        <taxon>Eukaryota</taxon>
        <taxon>Fungi</taxon>
        <taxon>Dikarya</taxon>
        <taxon>Ascomycota</taxon>
        <taxon>Pezizomycotina</taxon>
        <taxon>Leotiomycetes</taxon>
        <taxon>Helotiales</taxon>
        <taxon>Sclerotiniaceae</taxon>
        <taxon>Sclerotinia</taxon>
    </lineage>
</organism>
<gene>
    <name evidence="1" type="ORF">sscle_07g056520</name>
</gene>
<protein>
    <submittedName>
        <fullName evidence="1">Uncharacterized protein</fullName>
    </submittedName>
</protein>
<dbReference type="VEuPathDB" id="FungiDB:sscle_07g056520"/>
<proteinExistence type="predicted"/>
<dbReference type="Proteomes" id="UP000177798">
    <property type="component" value="Chromosome 7"/>
</dbReference>
<dbReference type="EMBL" id="CP017820">
    <property type="protein sequence ID" value="APA10882.1"/>
    <property type="molecule type" value="Genomic_DNA"/>
</dbReference>
<evidence type="ECO:0000313" key="2">
    <source>
        <dbReference type="Proteomes" id="UP000177798"/>
    </source>
</evidence>
<evidence type="ECO:0000313" key="1">
    <source>
        <dbReference type="EMBL" id="APA10882.1"/>
    </source>
</evidence>